<dbReference type="Gene3D" id="3.90.1570.10">
    <property type="entry name" value="tt1808, chain A"/>
    <property type="match status" value="1"/>
</dbReference>
<sequence>MESNRLPARATYADYITWNDDFRYEIVDFVPYLVAAPSVEHQRIVGRLFRKIADRLDGSPCEPFVSPFDVRLADRHAPHHQVGHVLQPDITVICDHSGLDDKGYSGVPALIIEVVSPSSAKMDRWLKYNAYQQHGVPEYWIVIPAEQLIEVHVLEHGTYRRQAVYGIDETAVSRQIPGLAIPMSSIF</sequence>
<evidence type="ECO:0000313" key="3">
    <source>
        <dbReference type="Proteomes" id="UP001589776"/>
    </source>
</evidence>
<dbReference type="PANTHER" id="PTHR36558">
    <property type="entry name" value="GLR1098 PROTEIN"/>
    <property type="match status" value="1"/>
</dbReference>
<dbReference type="GO" id="GO:0004519">
    <property type="term" value="F:endonuclease activity"/>
    <property type="evidence" value="ECO:0007669"/>
    <property type="project" value="UniProtKB-KW"/>
</dbReference>
<keyword evidence="3" id="KW-1185">Reference proteome</keyword>
<dbReference type="EMBL" id="JBHLWN010000016">
    <property type="protein sequence ID" value="MFC0211413.1"/>
    <property type="molecule type" value="Genomic_DNA"/>
</dbReference>
<name>A0ABV6DFK0_9BACL</name>
<keyword evidence="2" id="KW-0378">Hydrolase</keyword>
<evidence type="ECO:0000313" key="2">
    <source>
        <dbReference type="EMBL" id="MFC0211413.1"/>
    </source>
</evidence>
<reference evidence="2 3" key="1">
    <citation type="submission" date="2024-09" db="EMBL/GenBank/DDBJ databases">
        <authorList>
            <person name="Sun Q."/>
            <person name="Mori K."/>
        </authorList>
    </citation>
    <scope>NUCLEOTIDE SEQUENCE [LARGE SCALE GENOMIC DNA]</scope>
    <source>
        <strain evidence="2 3">CCM 7759</strain>
    </source>
</reference>
<comment type="caution">
    <text evidence="2">The sequence shown here is derived from an EMBL/GenBank/DDBJ whole genome shotgun (WGS) entry which is preliminary data.</text>
</comment>
<keyword evidence="2" id="KW-0255">Endonuclease</keyword>
<dbReference type="InterPro" id="IPR012296">
    <property type="entry name" value="Nuclease_put_TT1808"/>
</dbReference>
<dbReference type="CDD" id="cd06260">
    <property type="entry name" value="DUF820-like"/>
    <property type="match status" value="1"/>
</dbReference>
<dbReference type="SUPFAM" id="SSF52980">
    <property type="entry name" value="Restriction endonuclease-like"/>
    <property type="match status" value="1"/>
</dbReference>
<organism evidence="2 3">
    <name type="scientific">Paenibacillus chartarius</name>
    <dbReference type="NCBI Taxonomy" id="747481"/>
    <lineage>
        <taxon>Bacteria</taxon>
        <taxon>Bacillati</taxon>
        <taxon>Bacillota</taxon>
        <taxon>Bacilli</taxon>
        <taxon>Bacillales</taxon>
        <taxon>Paenibacillaceae</taxon>
        <taxon>Paenibacillus</taxon>
    </lineage>
</organism>
<evidence type="ECO:0000259" key="1">
    <source>
        <dbReference type="Pfam" id="PF05685"/>
    </source>
</evidence>
<dbReference type="RefSeq" id="WP_377468395.1">
    <property type="nucleotide sequence ID" value="NZ_JBHLWN010000016.1"/>
</dbReference>
<dbReference type="InterPro" id="IPR011335">
    <property type="entry name" value="Restrct_endonuc-II-like"/>
</dbReference>
<feature type="domain" description="Putative restriction endonuclease" evidence="1">
    <location>
        <begin position="14"/>
        <end position="183"/>
    </location>
</feature>
<accession>A0ABV6DFK0</accession>
<dbReference type="InterPro" id="IPR008538">
    <property type="entry name" value="Uma2"/>
</dbReference>
<keyword evidence="2" id="KW-0540">Nuclease</keyword>
<dbReference type="PANTHER" id="PTHR36558:SF1">
    <property type="entry name" value="RESTRICTION ENDONUCLEASE DOMAIN-CONTAINING PROTEIN-RELATED"/>
    <property type="match status" value="1"/>
</dbReference>
<gene>
    <name evidence="2" type="ORF">ACFFK0_02940</name>
</gene>
<protein>
    <submittedName>
        <fullName evidence="2">Uma2 family endonuclease</fullName>
    </submittedName>
</protein>
<dbReference type="Proteomes" id="UP001589776">
    <property type="component" value="Unassembled WGS sequence"/>
</dbReference>
<proteinExistence type="predicted"/>
<dbReference type="Pfam" id="PF05685">
    <property type="entry name" value="Uma2"/>
    <property type="match status" value="1"/>
</dbReference>